<feature type="non-terminal residue" evidence="2">
    <location>
        <position position="1"/>
    </location>
</feature>
<dbReference type="PANTHER" id="PTHR34512:SF30">
    <property type="entry name" value="OUTER MEMBRANE PROTEIN ASSEMBLY FACTOR BAMB"/>
    <property type="match status" value="1"/>
</dbReference>
<gene>
    <name evidence="2" type="ORF">METZ01_LOCUS517720</name>
</gene>
<sequence length="227" mass="24244">YVISRFRKGKLAFSIEATKKLLTIRNKTFPNESAFVAWLDAQGFDEETRTRILEGVPATKKEAEDVLVALNLANGTTLWKASLKGIPTGRTSSATPCVADGRVYAVGSNRVFCIEAKTGKPVWDVPVDSKGVASSILVEDGKVVSLIGRLTAFDATTGKTLWVSKDLSGNRASPVVWKQGKRKMIVCNSSRSVVGVDLANGEIVWEAPAGGSSTPVPSGELLIVHAK</sequence>
<dbReference type="Gene3D" id="2.130.10.10">
    <property type="entry name" value="YVTN repeat-like/Quinoprotein amine dehydrogenase"/>
    <property type="match status" value="1"/>
</dbReference>
<evidence type="ECO:0000259" key="1">
    <source>
        <dbReference type="Pfam" id="PF13360"/>
    </source>
</evidence>
<organism evidence="2">
    <name type="scientific">marine metagenome</name>
    <dbReference type="NCBI Taxonomy" id="408172"/>
    <lineage>
        <taxon>unclassified sequences</taxon>
        <taxon>metagenomes</taxon>
        <taxon>ecological metagenomes</taxon>
    </lineage>
</organism>
<dbReference type="Pfam" id="PF13360">
    <property type="entry name" value="PQQ_2"/>
    <property type="match status" value="1"/>
</dbReference>
<dbReference type="SUPFAM" id="SSF50998">
    <property type="entry name" value="Quinoprotein alcohol dehydrogenase-like"/>
    <property type="match status" value="1"/>
</dbReference>
<dbReference type="SMART" id="SM00564">
    <property type="entry name" value="PQQ"/>
    <property type="match status" value="4"/>
</dbReference>
<dbReference type="InterPro" id="IPR002372">
    <property type="entry name" value="PQQ_rpt_dom"/>
</dbReference>
<dbReference type="InterPro" id="IPR018391">
    <property type="entry name" value="PQQ_b-propeller_rpt"/>
</dbReference>
<reference evidence="2" key="1">
    <citation type="submission" date="2018-05" db="EMBL/GenBank/DDBJ databases">
        <authorList>
            <person name="Lanie J.A."/>
            <person name="Ng W.-L."/>
            <person name="Kazmierczak K.M."/>
            <person name="Andrzejewski T.M."/>
            <person name="Davidsen T.M."/>
            <person name="Wayne K.J."/>
            <person name="Tettelin H."/>
            <person name="Glass J.I."/>
            <person name="Rusch D."/>
            <person name="Podicherti R."/>
            <person name="Tsui H.-C.T."/>
            <person name="Winkler M.E."/>
        </authorList>
    </citation>
    <scope>NUCLEOTIDE SEQUENCE</scope>
</reference>
<dbReference type="PANTHER" id="PTHR34512">
    <property type="entry name" value="CELL SURFACE PROTEIN"/>
    <property type="match status" value="1"/>
</dbReference>
<accession>A0A383F706</accession>
<protein>
    <recommendedName>
        <fullName evidence="1">Pyrrolo-quinoline quinone repeat domain-containing protein</fullName>
    </recommendedName>
</protein>
<name>A0A383F706_9ZZZZ</name>
<feature type="domain" description="Pyrrolo-quinoline quinone repeat" evidence="1">
    <location>
        <begin position="65"/>
        <end position="209"/>
    </location>
</feature>
<dbReference type="InterPro" id="IPR011047">
    <property type="entry name" value="Quinoprotein_ADH-like_sf"/>
</dbReference>
<feature type="non-terminal residue" evidence="2">
    <location>
        <position position="227"/>
    </location>
</feature>
<dbReference type="EMBL" id="UINC01232061">
    <property type="protein sequence ID" value="SVE64866.1"/>
    <property type="molecule type" value="Genomic_DNA"/>
</dbReference>
<dbReference type="InterPro" id="IPR015943">
    <property type="entry name" value="WD40/YVTN_repeat-like_dom_sf"/>
</dbReference>
<proteinExistence type="predicted"/>
<evidence type="ECO:0000313" key="2">
    <source>
        <dbReference type="EMBL" id="SVE64866.1"/>
    </source>
</evidence>
<dbReference type="AlphaFoldDB" id="A0A383F706"/>